<dbReference type="Proteomes" id="UP001270362">
    <property type="component" value="Unassembled WGS sequence"/>
</dbReference>
<evidence type="ECO:0000313" key="3">
    <source>
        <dbReference type="Proteomes" id="UP001270362"/>
    </source>
</evidence>
<reference evidence="2" key="2">
    <citation type="submission" date="2023-06" db="EMBL/GenBank/DDBJ databases">
        <authorList>
            <consortium name="Lawrence Berkeley National Laboratory"/>
            <person name="Haridas S."/>
            <person name="Hensen N."/>
            <person name="Bonometti L."/>
            <person name="Westerberg I."/>
            <person name="Brannstrom I.O."/>
            <person name="Guillou S."/>
            <person name="Cros-Aarteil S."/>
            <person name="Calhoun S."/>
            <person name="Kuo A."/>
            <person name="Mondo S."/>
            <person name="Pangilinan J."/>
            <person name="Riley R."/>
            <person name="Labutti K."/>
            <person name="Andreopoulos B."/>
            <person name="Lipzen A."/>
            <person name="Chen C."/>
            <person name="Yanf M."/>
            <person name="Daum C."/>
            <person name="Ng V."/>
            <person name="Clum A."/>
            <person name="Steindorff A."/>
            <person name="Ohm R."/>
            <person name="Martin F."/>
            <person name="Silar P."/>
            <person name="Natvig D."/>
            <person name="Lalanne C."/>
            <person name="Gautier V."/>
            <person name="Ament-Velasquez S.L."/>
            <person name="Kruys A."/>
            <person name="Hutchinson M.I."/>
            <person name="Powell A.J."/>
            <person name="Barry K."/>
            <person name="Miller A.N."/>
            <person name="Grigoriev I.V."/>
            <person name="Debuchy R."/>
            <person name="Gladieux P."/>
            <person name="Thoren M.H."/>
            <person name="Johannesson H."/>
        </authorList>
    </citation>
    <scope>NUCLEOTIDE SEQUENCE</scope>
    <source>
        <strain evidence="2">CBS 314.62</strain>
    </source>
</reference>
<reference evidence="2" key="1">
    <citation type="journal article" date="2023" name="Mol. Phylogenet. Evol.">
        <title>Genome-scale phylogeny and comparative genomics of the fungal order Sordariales.</title>
        <authorList>
            <person name="Hensen N."/>
            <person name="Bonometti L."/>
            <person name="Westerberg I."/>
            <person name="Brannstrom I.O."/>
            <person name="Guillou S."/>
            <person name="Cros-Aarteil S."/>
            <person name="Calhoun S."/>
            <person name="Haridas S."/>
            <person name="Kuo A."/>
            <person name="Mondo S."/>
            <person name="Pangilinan J."/>
            <person name="Riley R."/>
            <person name="LaButti K."/>
            <person name="Andreopoulos B."/>
            <person name="Lipzen A."/>
            <person name="Chen C."/>
            <person name="Yan M."/>
            <person name="Daum C."/>
            <person name="Ng V."/>
            <person name="Clum A."/>
            <person name="Steindorff A."/>
            <person name="Ohm R.A."/>
            <person name="Martin F."/>
            <person name="Silar P."/>
            <person name="Natvig D.O."/>
            <person name="Lalanne C."/>
            <person name="Gautier V."/>
            <person name="Ament-Velasquez S.L."/>
            <person name="Kruys A."/>
            <person name="Hutchinson M.I."/>
            <person name="Powell A.J."/>
            <person name="Barry K."/>
            <person name="Miller A.N."/>
            <person name="Grigoriev I.V."/>
            <person name="Debuchy R."/>
            <person name="Gladieux P."/>
            <person name="Hiltunen Thoren M."/>
            <person name="Johannesson H."/>
        </authorList>
    </citation>
    <scope>NUCLEOTIDE SEQUENCE</scope>
    <source>
        <strain evidence="2">CBS 314.62</strain>
    </source>
</reference>
<feature type="region of interest" description="Disordered" evidence="1">
    <location>
        <begin position="182"/>
        <end position="201"/>
    </location>
</feature>
<accession>A0AAE1CBB6</accession>
<dbReference type="EMBL" id="JAULSO010000002">
    <property type="protein sequence ID" value="KAK3687272.1"/>
    <property type="molecule type" value="Genomic_DNA"/>
</dbReference>
<proteinExistence type="predicted"/>
<feature type="region of interest" description="Disordered" evidence="1">
    <location>
        <begin position="136"/>
        <end position="159"/>
    </location>
</feature>
<sequence length="201" mass="22190">MDRIERDWIVQLGSRPRFDENWVGSWPEKERRRSRKCRGAGAQLCAGRWIGWKGVESLGSRSKSWFQWQLPVVLQGFATGAAGGWSLEVPFFGSVCSLFALASILHTRCQVSECICSRVVGLLPALPSFPGSALNSGSPRDFGPCHQVPTSDDSSGRNGSLQLAPVVYLMYLPAPRMDRNCRVPCTSPHPDTPDSQEQFGH</sequence>
<feature type="compositionally biased region" description="Polar residues" evidence="1">
    <location>
        <begin position="148"/>
        <end position="159"/>
    </location>
</feature>
<evidence type="ECO:0000256" key="1">
    <source>
        <dbReference type="SAM" id="MobiDB-lite"/>
    </source>
</evidence>
<protein>
    <submittedName>
        <fullName evidence="2">Uncharacterized protein</fullName>
    </submittedName>
</protein>
<keyword evidence="3" id="KW-1185">Reference proteome</keyword>
<gene>
    <name evidence="2" type="ORF">B0T22DRAFT_124178</name>
</gene>
<evidence type="ECO:0000313" key="2">
    <source>
        <dbReference type="EMBL" id="KAK3687272.1"/>
    </source>
</evidence>
<organism evidence="2 3">
    <name type="scientific">Podospora appendiculata</name>
    <dbReference type="NCBI Taxonomy" id="314037"/>
    <lineage>
        <taxon>Eukaryota</taxon>
        <taxon>Fungi</taxon>
        <taxon>Dikarya</taxon>
        <taxon>Ascomycota</taxon>
        <taxon>Pezizomycotina</taxon>
        <taxon>Sordariomycetes</taxon>
        <taxon>Sordariomycetidae</taxon>
        <taxon>Sordariales</taxon>
        <taxon>Podosporaceae</taxon>
        <taxon>Podospora</taxon>
    </lineage>
</organism>
<comment type="caution">
    <text evidence="2">The sequence shown here is derived from an EMBL/GenBank/DDBJ whole genome shotgun (WGS) entry which is preliminary data.</text>
</comment>
<name>A0AAE1CBB6_9PEZI</name>
<dbReference type="AlphaFoldDB" id="A0AAE1CBB6"/>